<comment type="caution">
    <text evidence="1">The sequence shown here is derived from an EMBL/GenBank/DDBJ whole genome shotgun (WGS) entry which is preliminary data.</text>
</comment>
<evidence type="ECO:0000313" key="2">
    <source>
        <dbReference type="Proteomes" id="UP000469505"/>
    </source>
</evidence>
<organism evidence="1 2">
    <name type="scientific">Streptococcus pneumoniae</name>
    <dbReference type="NCBI Taxonomy" id="1313"/>
    <lineage>
        <taxon>Bacteria</taxon>
        <taxon>Bacillati</taxon>
        <taxon>Bacillota</taxon>
        <taxon>Bacilli</taxon>
        <taxon>Lactobacillales</taxon>
        <taxon>Streptococcaceae</taxon>
        <taxon>Streptococcus</taxon>
    </lineage>
</organism>
<dbReference type="GO" id="GO:0005524">
    <property type="term" value="F:ATP binding"/>
    <property type="evidence" value="ECO:0007669"/>
    <property type="project" value="UniProtKB-KW"/>
</dbReference>
<feature type="non-terminal residue" evidence="1">
    <location>
        <position position="26"/>
    </location>
</feature>
<proteinExistence type="predicted"/>
<reference evidence="1 2" key="1">
    <citation type="submission" date="2019-11" db="EMBL/GenBank/DDBJ databases">
        <title>Growth characteristics of pneumococcus vary with the chemical composition of the capsule and with environmental conditions.</title>
        <authorList>
            <person name="Tothpal A."/>
            <person name="Desobry K."/>
            <person name="Joshi S."/>
            <person name="Wyllie A.L."/>
            <person name="Weinberger D.M."/>
        </authorList>
    </citation>
    <scope>NUCLEOTIDE SEQUENCE [LARGE SCALE GENOMIC DNA]</scope>
    <source>
        <strain evidence="2">pnumococcus35B</strain>
    </source>
</reference>
<evidence type="ECO:0000313" key="1">
    <source>
        <dbReference type="EMBL" id="MTV87935.1"/>
    </source>
</evidence>
<keyword evidence="1" id="KW-0547">Nucleotide-binding</keyword>
<protein>
    <submittedName>
        <fullName evidence="1">Multidrug ABC transporter ATP-binding protein</fullName>
    </submittedName>
</protein>
<dbReference type="EMBL" id="WNHX01000133">
    <property type="protein sequence ID" value="MTV87935.1"/>
    <property type="molecule type" value="Genomic_DNA"/>
</dbReference>
<keyword evidence="1" id="KW-0067">ATP-binding</keyword>
<accession>A0A6I3U8Q3</accession>
<sequence>MKDVVYSITPENKLSIDFSFKSPFRV</sequence>
<name>A0A6I3U8Q3_STREE</name>
<dbReference type="AlphaFoldDB" id="A0A6I3U8Q3"/>
<dbReference type="Proteomes" id="UP000469505">
    <property type="component" value="Unassembled WGS sequence"/>
</dbReference>
<gene>
    <name evidence="1" type="ORF">GM543_10660</name>
</gene>